<protein>
    <submittedName>
        <fullName evidence="3">Dihydroanticapsin 7-dehydrogenase</fullName>
    </submittedName>
</protein>
<dbReference type="PANTHER" id="PTHR24321">
    <property type="entry name" value="DEHYDROGENASES, SHORT CHAIN"/>
    <property type="match status" value="1"/>
</dbReference>
<dbReference type="InterPro" id="IPR002347">
    <property type="entry name" value="SDR_fam"/>
</dbReference>
<evidence type="ECO:0000313" key="3">
    <source>
        <dbReference type="EMBL" id="GAA4474827.1"/>
    </source>
</evidence>
<comment type="similarity">
    <text evidence="1">Belongs to the short-chain dehydrogenases/reductases (SDR) family.</text>
</comment>
<dbReference type="Pfam" id="PF13561">
    <property type="entry name" value="adh_short_C2"/>
    <property type="match status" value="1"/>
</dbReference>
<evidence type="ECO:0000256" key="1">
    <source>
        <dbReference type="ARBA" id="ARBA00006484"/>
    </source>
</evidence>
<keyword evidence="4" id="KW-1185">Reference proteome</keyword>
<comment type="caution">
    <text evidence="3">The sequence shown here is derived from an EMBL/GenBank/DDBJ whole genome shotgun (WGS) entry which is preliminary data.</text>
</comment>
<dbReference type="SUPFAM" id="SSF51735">
    <property type="entry name" value="NAD(P)-binding Rossmann-fold domains"/>
    <property type="match status" value="1"/>
</dbReference>
<organism evidence="3 4">
    <name type="scientific">Rhodococcus olei</name>
    <dbReference type="NCBI Taxonomy" id="2161675"/>
    <lineage>
        <taxon>Bacteria</taxon>
        <taxon>Bacillati</taxon>
        <taxon>Actinomycetota</taxon>
        <taxon>Actinomycetes</taxon>
        <taxon>Mycobacteriales</taxon>
        <taxon>Nocardiaceae</taxon>
        <taxon>Rhodococcus</taxon>
    </lineage>
</organism>
<proteinExistence type="inferred from homology"/>
<evidence type="ECO:0000313" key="4">
    <source>
        <dbReference type="Proteomes" id="UP001501183"/>
    </source>
</evidence>
<accession>A0ABP8NYA0</accession>
<evidence type="ECO:0000256" key="2">
    <source>
        <dbReference type="ARBA" id="ARBA00023002"/>
    </source>
</evidence>
<dbReference type="PRINTS" id="PR00081">
    <property type="entry name" value="GDHRDH"/>
</dbReference>
<dbReference type="InterPro" id="IPR020904">
    <property type="entry name" value="Sc_DH/Rdtase_CS"/>
</dbReference>
<keyword evidence="2" id="KW-0560">Oxidoreductase</keyword>
<dbReference type="CDD" id="cd05233">
    <property type="entry name" value="SDR_c"/>
    <property type="match status" value="1"/>
</dbReference>
<dbReference type="PANTHER" id="PTHR24321:SF8">
    <property type="entry name" value="ESTRADIOL 17-BETA-DEHYDROGENASE 8-RELATED"/>
    <property type="match status" value="1"/>
</dbReference>
<dbReference type="PRINTS" id="PR00080">
    <property type="entry name" value="SDRFAMILY"/>
</dbReference>
<gene>
    <name evidence="3" type="primary">bacC</name>
    <name evidence="3" type="ORF">GCM10023094_11170</name>
</gene>
<dbReference type="PROSITE" id="PS00061">
    <property type="entry name" value="ADH_SHORT"/>
    <property type="match status" value="1"/>
</dbReference>
<dbReference type="Gene3D" id="3.40.50.720">
    <property type="entry name" value="NAD(P)-binding Rossmann-like Domain"/>
    <property type="match status" value="1"/>
</dbReference>
<dbReference type="Proteomes" id="UP001501183">
    <property type="component" value="Unassembled WGS sequence"/>
</dbReference>
<name>A0ABP8NYA0_9NOCA</name>
<dbReference type="EMBL" id="BAABFB010000024">
    <property type="protein sequence ID" value="GAA4474827.1"/>
    <property type="molecule type" value="Genomic_DNA"/>
</dbReference>
<dbReference type="InterPro" id="IPR036291">
    <property type="entry name" value="NAD(P)-bd_dom_sf"/>
</dbReference>
<reference evidence="4" key="1">
    <citation type="journal article" date="2019" name="Int. J. Syst. Evol. Microbiol.">
        <title>The Global Catalogue of Microorganisms (GCM) 10K type strain sequencing project: providing services to taxonomists for standard genome sequencing and annotation.</title>
        <authorList>
            <consortium name="The Broad Institute Genomics Platform"/>
            <consortium name="The Broad Institute Genome Sequencing Center for Infectious Disease"/>
            <person name="Wu L."/>
            <person name="Ma J."/>
        </authorList>
    </citation>
    <scope>NUCLEOTIDE SEQUENCE [LARGE SCALE GENOMIC DNA]</scope>
    <source>
        <strain evidence="4">JCM 32206</strain>
    </source>
</reference>
<sequence length="197" mass="21282">MDLRAPAEIERMVRSTVEWAGGLDVLVNNAGIFDRAFTSPEQACLEDLPEEAWEAVYDVNVRAAWLAMKHAARYLRGSDRTPAIVNVASIAGLTGYREPAYTSSKGALIQLTRSAAVNLAPQVRVNCVCPGIVRTPMTDTHGKNQQVAHRGNLIPRLGEPDELANVIAFLGGDEATFMTGAVVPVDGGTTAWRGWHD</sequence>